<dbReference type="Gene3D" id="3.30.465.10">
    <property type="match status" value="1"/>
</dbReference>
<organism evidence="19 20">
    <name type="scientific">Fusobacterium equinum</name>
    <dbReference type="NCBI Taxonomy" id="134605"/>
    <lineage>
        <taxon>Bacteria</taxon>
        <taxon>Fusobacteriati</taxon>
        <taxon>Fusobacteriota</taxon>
        <taxon>Fusobacteriia</taxon>
        <taxon>Fusobacteriales</taxon>
        <taxon>Fusobacteriaceae</taxon>
        <taxon>Fusobacterium</taxon>
    </lineage>
</organism>
<feature type="region of interest" description="Disordered" evidence="17">
    <location>
        <begin position="189"/>
        <end position="208"/>
    </location>
</feature>
<name>A0A133NH72_9FUSO</name>
<feature type="active site" evidence="16">
    <location>
        <position position="274"/>
    </location>
</feature>
<dbReference type="HAMAP" id="MF_00037">
    <property type="entry name" value="MurB"/>
    <property type="match status" value="1"/>
</dbReference>
<evidence type="ECO:0000256" key="7">
    <source>
        <dbReference type="ARBA" id="ARBA00022630"/>
    </source>
</evidence>
<evidence type="ECO:0000313" key="20">
    <source>
        <dbReference type="Proteomes" id="UP000070617"/>
    </source>
</evidence>
<dbReference type="InterPro" id="IPR016166">
    <property type="entry name" value="FAD-bd_PCMH"/>
</dbReference>
<dbReference type="PANTHER" id="PTHR21071:SF4">
    <property type="entry name" value="UDP-N-ACETYLENOLPYRUVOYLGLUCOSAMINE REDUCTASE"/>
    <property type="match status" value="1"/>
</dbReference>
<dbReference type="EMBL" id="LRPX01000024">
    <property type="protein sequence ID" value="KXA15649.1"/>
    <property type="molecule type" value="Genomic_DNA"/>
</dbReference>
<dbReference type="SUPFAM" id="SSF56176">
    <property type="entry name" value="FAD-binding/transporter-associated domain-like"/>
    <property type="match status" value="1"/>
</dbReference>
<dbReference type="InterPro" id="IPR006094">
    <property type="entry name" value="Oxid_FAD_bind_N"/>
</dbReference>
<keyword evidence="5 16" id="KW-0963">Cytoplasm</keyword>
<dbReference type="NCBIfam" id="TIGR00179">
    <property type="entry name" value="murB"/>
    <property type="match status" value="1"/>
</dbReference>
<accession>A0A133NH72</accession>
<evidence type="ECO:0000256" key="14">
    <source>
        <dbReference type="ARBA" id="ARBA00023316"/>
    </source>
</evidence>
<dbReference type="GO" id="GO:0071949">
    <property type="term" value="F:FAD binding"/>
    <property type="evidence" value="ECO:0007669"/>
    <property type="project" value="InterPro"/>
</dbReference>
<protein>
    <recommendedName>
        <fullName evidence="16">UDP-N-acetylenolpyruvoylglucosamine reductase</fullName>
        <ecNumber evidence="16">1.3.1.98</ecNumber>
    </recommendedName>
    <alternativeName>
        <fullName evidence="16">UDP-N-acetylmuramate dehydrogenase</fullName>
    </alternativeName>
</protein>
<evidence type="ECO:0000256" key="13">
    <source>
        <dbReference type="ARBA" id="ARBA00023306"/>
    </source>
</evidence>
<dbReference type="EC" id="1.3.1.98" evidence="16"/>
<feature type="active site" description="Proton donor" evidence="16">
    <location>
        <position position="204"/>
    </location>
</feature>
<dbReference type="InterPro" id="IPR011601">
    <property type="entry name" value="MurB_C"/>
</dbReference>
<dbReference type="InterPro" id="IPR003170">
    <property type="entry name" value="MurB"/>
</dbReference>
<comment type="similarity">
    <text evidence="16">Belongs to the MurB family.</text>
</comment>
<dbReference type="Gene3D" id="3.90.78.10">
    <property type="entry name" value="UDP-N-acetylenolpyruvoylglucosamine reductase, C-terminal domain"/>
    <property type="match status" value="1"/>
</dbReference>
<evidence type="ECO:0000256" key="4">
    <source>
        <dbReference type="ARBA" id="ARBA00004752"/>
    </source>
</evidence>
<keyword evidence="20" id="KW-1185">Reference proteome</keyword>
<evidence type="ECO:0000256" key="11">
    <source>
        <dbReference type="ARBA" id="ARBA00022984"/>
    </source>
</evidence>
<evidence type="ECO:0000256" key="15">
    <source>
        <dbReference type="ARBA" id="ARBA00048914"/>
    </source>
</evidence>
<dbReference type="UniPathway" id="UPA00219"/>
<keyword evidence="7 16" id="KW-0285">Flavoprotein</keyword>
<dbReference type="Proteomes" id="UP000070617">
    <property type="component" value="Unassembled WGS sequence"/>
</dbReference>
<dbReference type="InterPro" id="IPR036635">
    <property type="entry name" value="MurB_C_sf"/>
</dbReference>
<feature type="domain" description="FAD-binding PCMH-type" evidence="18">
    <location>
        <begin position="17"/>
        <end position="178"/>
    </location>
</feature>
<dbReference type="PANTHER" id="PTHR21071">
    <property type="entry name" value="UDP-N-ACETYLENOLPYRUVOYLGLUCOSAMINE REDUCTASE"/>
    <property type="match status" value="1"/>
</dbReference>
<feature type="active site" evidence="16">
    <location>
        <position position="157"/>
    </location>
</feature>
<evidence type="ECO:0000313" key="19">
    <source>
        <dbReference type="EMBL" id="KXA15649.1"/>
    </source>
</evidence>
<keyword evidence="14 16" id="KW-0961">Cell wall biogenesis/degradation</keyword>
<feature type="compositionally biased region" description="Basic and acidic residues" evidence="17">
    <location>
        <begin position="189"/>
        <end position="198"/>
    </location>
</feature>
<evidence type="ECO:0000256" key="6">
    <source>
        <dbReference type="ARBA" id="ARBA00022618"/>
    </source>
</evidence>
<dbReference type="Gene3D" id="3.30.43.10">
    <property type="entry name" value="Uridine Diphospho-n-acetylenolpyruvylglucosamine Reductase, domain 2"/>
    <property type="match status" value="1"/>
</dbReference>
<comment type="pathway">
    <text evidence="4 16">Cell wall biogenesis; peptidoglycan biosynthesis.</text>
</comment>
<comment type="subcellular location">
    <subcellularLocation>
        <location evidence="3 16">Cytoplasm</location>
    </subcellularLocation>
</comment>
<dbReference type="SUPFAM" id="SSF56194">
    <property type="entry name" value="Uridine diphospho-N-Acetylenolpyruvylglucosamine reductase, MurB, C-terminal domain"/>
    <property type="match status" value="1"/>
</dbReference>
<dbReference type="Pfam" id="PF02873">
    <property type="entry name" value="MurB_C"/>
    <property type="match status" value="1"/>
</dbReference>
<dbReference type="GO" id="GO:0008762">
    <property type="term" value="F:UDP-N-acetylmuramate dehydrogenase activity"/>
    <property type="evidence" value="ECO:0007669"/>
    <property type="project" value="UniProtKB-UniRule"/>
</dbReference>
<reference evidence="20" key="1">
    <citation type="submission" date="2016-01" db="EMBL/GenBank/DDBJ databases">
        <authorList>
            <person name="Mitreva M."/>
            <person name="Pepin K.H."/>
            <person name="Mihindukulasuriya K.A."/>
            <person name="Fulton R."/>
            <person name="Fronick C."/>
            <person name="O'Laughlin M."/>
            <person name="Miner T."/>
            <person name="Herter B."/>
            <person name="Rosa B.A."/>
            <person name="Cordes M."/>
            <person name="Tomlinson C."/>
            <person name="Wollam A."/>
            <person name="Palsikar V.B."/>
            <person name="Mardis E.R."/>
            <person name="Wilson R.K."/>
        </authorList>
    </citation>
    <scope>NUCLEOTIDE SEQUENCE [LARGE SCALE GENOMIC DNA]</scope>
    <source>
        <strain evidence="20">CMW8396</strain>
    </source>
</reference>
<dbReference type="InterPro" id="IPR036318">
    <property type="entry name" value="FAD-bd_PCMH-like_sf"/>
</dbReference>
<dbReference type="GO" id="GO:0051301">
    <property type="term" value="P:cell division"/>
    <property type="evidence" value="ECO:0007669"/>
    <property type="project" value="UniProtKB-KW"/>
</dbReference>
<evidence type="ECO:0000259" key="18">
    <source>
        <dbReference type="PROSITE" id="PS51387"/>
    </source>
</evidence>
<dbReference type="STRING" id="134605.HMPREF3206_00635"/>
<dbReference type="GO" id="GO:0008360">
    <property type="term" value="P:regulation of cell shape"/>
    <property type="evidence" value="ECO:0007669"/>
    <property type="project" value="UniProtKB-KW"/>
</dbReference>
<keyword evidence="13 16" id="KW-0131">Cell cycle</keyword>
<evidence type="ECO:0000256" key="10">
    <source>
        <dbReference type="ARBA" id="ARBA00022960"/>
    </source>
</evidence>
<dbReference type="PROSITE" id="PS51387">
    <property type="entry name" value="FAD_PCMH"/>
    <property type="match status" value="1"/>
</dbReference>
<dbReference type="InterPro" id="IPR016167">
    <property type="entry name" value="FAD-bd_PCMH_sub1"/>
</dbReference>
<dbReference type="NCBIfam" id="NF010480">
    <property type="entry name" value="PRK13905.1"/>
    <property type="match status" value="1"/>
</dbReference>
<proteinExistence type="inferred from homology"/>
<keyword evidence="11 16" id="KW-0573">Peptidoglycan synthesis</keyword>
<gene>
    <name evidence="16" type="primary">murB</name>
    <name evidence="19" type="ORF">HMPREF3206_00635</name>
</gene>
<dbReference type="GO" id="GO:0009252">
    <property type="term" value="P:peptidoglycan biosynthetic process"/>
    <property type="evidence" value="ECO:0007669"/>
    <property type="project" value="UniProtKB-UniRule"/>
</dbReference>
<keyword evidence="10 16" id="KW-0133">Cell shape</keyword>
<keyword evidence="9 16" id="KW-0521">NADP</keyword>
<evidence type="ECO:0000256" key="2">
    <source>
        <dbReference type="ARBA" id="ARBA00003921"/>
    </source>
</evidence>
<dbReference type="RefSeq" id="WP_060793521.1">
    <property type="nucleotide sequence ID" value="NZ_KQ956520.1"/>
</dbReference>
<comment type="function">
    <text evidence="2 16">Cell wall formation.</text>
</comment>
<sequence length="279" mass="31657">MKVLEQQIMKEYSNMKIGGKAKRLIIVENKEEMKEAYEKYDSLLLLGNGTNLLLNDGYLDYNFVSTEKLNRIEKLEKNRVYVEAGVDLDTLLAFMEKENLSGIEKMAGIPGSIGGLTYMNGGAFGTEIFDFIDEIEVLTEGNIIQSIKKKDLYVRYRKTEIQEKKWIVLSVIFQFQTGFDKSTVEEIKKSREEKHPLDKPSLGSTFKNPEGDFAARLISEAGLKGRKVGGAQIAEKHPNFVLNLGEATFQDILDTLDLVKKTVKEKFGVQLEEEIIIIR</sequence>
<comment type="caution">
    <text evidence="19">The sequence shown here is derived from an EMBL/GenBank/DDBJ whole genome shotgun (WGS) entry which is preliminary data.</text>
</comment>
<evidence type="ECO:0000256" key="9">
    <source>
        <dbReference type="ARBA" id="ARBA00022857"/>
    </source>
</evidence>
<dbReference type="InterPro" id="IPR016169">
    <property type="entry name" value="FAD-bd_PCMH_sub2"/>
</dbReference>
<keyword evidence="12 16" id="KW-0560">Oxidoreductase</keyword>
<dbReference type="Pfam" id="PF01565">
    <property type="entry name" value="FAD_binding_4"/>
    <property type="match status" value="1"/>
</dbReference>
<evidence type="ECO:0000256" key="3">
    <source>
        <dbReference type="ARBA" id="ARBA00004496"/>
    </source>
</evidence>
<evidence type="ECO:0000256" key="5">
    <source>
        <dbReference type="ARBA" id="ARBA00022490"/>
    </source>
</evidence>
<evidence type="ECO:0000256" key="8">
    <source>
        <dbReference type="ARBA" id="ARBA00022827"/>
    </source>
</evidence>
<comment type="catalytic activity">
    <reaction evidence="15 16">
        <text>UDP-N-acetyl-alpha-D-muramate + NADP(+) = UDP-N-acetyl-3-O-(1-carboxyvinyl)-alpha-D-glucosamine + NADPH + H(+)</text>
        <dbReference type="Rhea" id="RHEA:12248"/>
        <dbReference type="ChEBI" id="CHEBI:15378"/>
        <dbReference type="ChEBI" id="CHEBI:57783"/>
        <dbReference type="ChEBI" id="CHEBI:58349"/>
        <dbReference type="ChEBI" id="CHEBI:68483"/>
        <dbReference type="ChEBI" id="CHEBI:70757"/>
        <dbReference type="EC" id="1.3.1.98"/>
    </reaction>
</comment>
<dbReference type="GO" id="GO:0005829">
    <property type="term" value="C:cytosol"/>
    <property type="evidence" value="ECO:0007669"/>
    <property type="project" value="TreeGrafter"/>
</dbReference>
<dbReference type="AlphaFoldDB" id="A0A133NH72"/>
<dbReference type="GO" id="GO:0071555">
    <property type="term" value="P:cell wall organization"/>
    <property type="evidence" value="ECO:0007669"/>
    <property type="project" value="UniProtKB-KW"/>
</dbReference>
<comment type="cofactor">
    <cofactor evidence="1 16">
        <name>FAD</name>
        <dbReference type="ChEBI" id="CHEBI:57692"/>
    </cofactor>
</comment>
<keyword evidence="6 16" id="KW-0132">Cell division</keyword>
<evidence type="ECO:0000256" key="12">
    <source>
        <dbReference type="ARBA" id="ARBA00023002"/>
    </source>
</evidence>
<evidence type="ECO:0000256" key="1">
    <source>
        <dbReference type="ARBA" id="ARBA00001974"/>
    </source>
</evidence>
<keyword evidence="8 16" id="KW-0274">FAD</keyword>
<dbReference type="PATRIC" id="fig|134605.3.peg.637"/>
<evidence type="ECO:0000256" key="16">
    <source>
        <dbReference type="HAMAP-Rule" id="MF_00037"/>
    </source>
</evidence>
<evidence type="ECO:0000256" key="17">
    <source>
        <dbReference type="SAM" id="MobiDB-lite"/>
    </source>
</evidence>